<protein>
    <submittedName>
        <fullName evidence="1">Uncharacterized protein</fullName>
    </submittedName>
</protein>
<reference evidence="1 2" key="1">
    <citation type="submission" date="2018-09" db="EMBL/GenBank/DDBJ databases">
        <title>A high-quality reference genome of wild soybean provides a powerful tool to mine soybean genomes.</title>
        <authorList>
            <person name="Xie M."/>
            <person name="Chung C.Y.L."/>
            <person name="Li M.-W."/>
            <person name="Wong F.-L."/>
            <person name="Chan T.-F."/>
            <person name="Lam H.-M."/>
        </authorList>
    </citation>
    <scope>NUCLEOTIDE SEQUENCE [LARGE SCALE GENOMIC DNA]</scope>
    <source>
        <strain evidence="2">cv. W05</strain>
        <tissue evidence="1">Hypocotyl of etiolated seedlings</tissue>
    </source>
</reference>
<gene>
    <name evidence="1" type="ORF">D0Y65_033268</name>
</gene>
<keyword evidence="2" id="KW-1185">Reference proteome</keyword>
<dbReference type="AlphaFoldDB" id="A0A445HK93"/>
<evidence type="ECO:0000313" key="2">
    <source>
        <dbReference type="Proteomes" id="UP000289340"/>
    </source>
</evidence>
<dbReference type="EMBL" id="QZWG01000012">
    <property type="protein sequence ID" value="RZB74099.1"/>
    <property type="molecule type" value="Genomic_DNA"/>
</dbReference>
<name>A0A445HK93_GLYSO</name>
<proteinExistence type="predicted"/>
<dbReference type="Proteomes" id="UP000289340">
    <property type="component" value="Chromosome 12"/>
</dbReference>
<evidence type="ECO:0000313" key="1">
    <source>
        <dbReference type="EMBL" id="RZB74099.1"/>
    </source>
</evidence>
<sequence length="68" mass="8074">MIYVYKFPSEFIYLSNSLSTRNKDKTFTIFNCLPTKLNWSLTTYISLFSMTYESKKLYLGRHLLCKGL</sequence>
<comment type="caution">
    <text evidence="1">The sequence shown here is derived from an EMBL/GenBank/DDBJ whole genome shotgun (WGS) entry which is preliminary data.</text>
</comment>
<accession>A0A445HK93</accession>
<organism evidence="1 2">
    <name type="scientific">Glycine soja</name>
    <name type="common">Wild soybean</name>
    <dbReference type="NCBI Taxonomy" id="3848"/>
    <lineage>
        <taxon>Eukaryota</taxon>
        <taxon>Viridiplantae</taxon>
        <taxon>Streptophyta</taxon>
        <taxon>Embryophyta</taxon>
        <taxon>Tracheophyta</taxon>
        <taxon>Spermatophyta</taxon>
        <taxon>Magnoliopsida</taxon>
        <taxon>eudicotyledons</taxon>
        <taxon>Gunneridae</taxon>
        <taxon>Pentapetalae</taxon>
        <taxon>rosids</taxon>
        <taxon>fabids</taxon>
        <taxon>Fabales</taxon>
        <taxon>Fabaceae</taxon>
        <taxon>Papilionoideae</taxon>
        <taxon>50 kb inversion clade</taxon>
        <taxon>NPAAA clade</taxon>
        <taxon>indigoferoid/millettioid clade</taxon>
        <taxon>Phaseoleae</taxon>
        <taxon>Glycine</taxon>
        <taxon>Glycine subgen. Soja</taxon>
    </lineage>
</organism>